<sequence length="179" mass="19498">MTSRTTFLPLCEADTEALLPVLYQEAVFEFIGGLPAKDAFLLDLQRAIEGPPPGLDEQWRHYAVRLADSGALIGRVEVTLHHGLAEIGLLLNPAFWGKGYALEALHWLHGQLACAPDTPACWATVHPDNLRSQGLLRKAGYVSVQGEALPVLYSMDEGDLVFRRLPDATGQAVRTEQGG</sequence>
<dbReference type="Gene3D" id="3.40.630.30">
    <property type="match status" value="1"/>
</dbReference>
<dbReference type="PANTHER" id="PTHR43792">
    <property type="entry name" value="GNAT FAMILY, PUTATIVE (AFU_ORTHOLOGUE AFUA_3G00765)-RELATED-RELATED"/>
    <property type="match status" value="1"/>
</dbReference>
<dbReference type="InterPro" id="IPR016181">
    <property type="entry name" value="Acyl_CoA_acyltransferase"/>
</dbReference>
<keyword evidence="3" id="KW-1185">Reference proteome</keyword>
<proteinExistence type="predicted"/>
<organism evidence="2 3">
    <name type="scientific">Uliginosibacterium paludis</name>
    <dbReference type="NCBI Taxonomy" id="1615952"/>
    <lineage>
        <taxon>Bacteria</taxon>
        <taxon>Pseudomonadati</taxon>
        <taxon>Pseudomonadota</taxon>
        <taxon>Betaproteobacteria</taxon>
        <taxon>Rhodocyclales</taxon>
        <taxon>Zoogloeaceae</taxon>
        <taxon>Uliginosibacterium</taxon>
    </lineage>
</organism>
<feature type="domain" description="N-acetyltransferase" evidence="1">
    <location>
        <begin position="5"/>
        <end position="167"/>
    </location>
</feature>
<reference evidence="2 3" key="1">
    <citation type="submission" date="2024-07" db="EMBL/GenBank/DDBJ databases">
        <title>Uliginosibacterium paludis KCTC:42655.</title>
        <authorList>
            <person name="Kim M.K."/>
        </authorList>
    </citation>
    <scope>NUCLEOTIDE SEQUENCE [LARGE SCALE GENOMIC DNA]</scope>
    <source>
        <strain evidence="2 3">KCTC 42655</strain>
    </source>
</reference>
<evidence type="ECO:0000313" key="2">
    <source>
        <dbReference type="EMBL" id="MET1490779.1"/>
    </source>
</evidence>
<dbReference type="PROSITE" id="PS51186">
    <property type="entry name" value="GNAT"/>
    <property type="match status" value="1"/>
</dbReference>
<name>A0ABV2CS89_9RHOO</name>
<protein>
    <submittedName>
        <fullName evidence="2">GNAT family N-acetyltransferase</fullName>
    </submittedName>
</protein>
<evidence type="ECO:0000259" key="1">
    <source>
        <dbReference type="PROSITE" id="PS51186"/>
    </source>
</evidence>
<gene>
    <name evidence="2" type="ORF">ABVT11_13155</name>
</gene>
<dbReference type="RefSeq" id="WP_345925897.1">
    <property type="nucleotide sequence ID" value="NZ_JBDIVF010000002.1"/>
</dbReference>
<dbReference type="PANTHER" id="PTHR43792:SF1">
    <property type="entry name" value="N-ACETYLTRANSFERASE DOMAIN-CONTAINING PROTEIN"/>
    <property type="match status" value="1"/>
</dbReference>
<dbReference type="EMBL" id="JBEWLZ010000007">
    <property type="protein sequence ID" value="MET1490779.1"/>
    <property type="molecule type" value="Genomic_DNA"/>
</dbReference>
<accession>A0ABV2CS89</accession>
<evidence type="ECO:0000313" key="3">
    <source>
        <dbReference type="Proteomes" id="UP001548590"/>
    </source>
</evidence>
<dbReference type="Proteomes" id="UP001548590">
    <property type="component" value="Unassembled WGS sequence"/>
</dbReference>
<comment type="caution">
    <text evidence="2">The sequence shown here is derived from an EMBL/GenBank/DDBJ whole genome shotgun (WGS) entry which is preliminary data.</text>
</comment>
<dbReference type="Pfam" id="PF13302">
    <property type="entry name" value="Acetyltransf_3"/>
    <property type="match status" value="1"/>
</dbReference>
<dbReference type="SUPFAM" id="SSF55729">
    <property type="entry name" value="Acyl-CoA N-acyltransferases (Nat)"/>
    <property type="match status" value="1"/>
</dbReference>
<dbReference type="InterPro" id="IPR051531">
    <property type="entry name" value="N-acetyltransferase"/>
</dbReference>
<dbReference type="InterPro" id="IPR000182">
    <property type="entry name" value="GNAT_dom"/>
</dbReference>